<evidence type="ECO:0000313" key="1">
    <source>
        <dbReference type="EMBL" id="OHV03525.1"/>
    </source>
</evidence>
<reference evidence="1 2" key="1">
    <citation type="submission" date="2016-10" db="EMBL/GenBank/DDBJ databases">
        <title>Genome sequence of Mycobacterium talmonii.</title>
        <authorList>
            <person name="Greninger A.L."/>
            <person name="Elliott B."/>
            <person name="Vasireddy S."/>
            <person name="Vasireddy R."/>
        </authorList>
    </citation>
    <scope>NUCLEOTIDE SEQUENCE [LARGE SCALE GENOMIC DNA]</scope>
    <source>
        <strain evidence="2">NE-TNMC-100812</strain>
    </source>
</reference>
<protein>
    <submittedName>
        <fullName evidence="1">Uncharacterized protein</fullName>
    </submittedName>
</protein>
<gene>
    <name evidence="1" type="ORF">BKN37_14475</name>
</gene>
<dbReference type="AlphaFoldDB" id="A0A1S1NCY0"/>
<organism evidence="1 2">
    <name type="scientific">Mycobacterium talmoniae</name>
    <dbReference type="NCBI Taxonomy" id="1858794"/>
    <lineage>
        <taxon>Bacteria</taxon>
        <taxon>Bacillati</taxon>
        <taxon>Actinomycetota</taxon>
        <taxon>Actinomycetes</taxon>
        <taxon>Mycobacteriales</taxon>
        <taxon>Mycobacteriaceae</taxon>
        <taxon>Mycobacterium</taxon>
    </lineage>
</organism>
<name>A0A1S1NCY0_9MYCO</name>
<sequence>MARRITFREDVDGITVQVAQGQRWTESARVQTLGPEDRPGNDGAGKIQIIFGYGTEADAPWYGEEPTFTLSVAKAVELRKILDQAIGQATAPSN</sequence>
<accession>A0A1S1NCY0</accession>
<proteinExistence type="predicted"/>
<dbReference type="Proteomes" id="UP000179734">
    <property type="component" value="Unassembled WGS sequence"/>
</dbReference>
<dbReference type="EMBL" id="MLQM01000073">
    <property type="protein sequence ID" value="OHV03525.1"/>
    <property type="molecule type" value="Genomic_DNA"/>
</dbReference>
<dbReference type="RefSeq" id="WP_071027006.1">
    <property type="nucleotide sequence ID" value="NZ_MLQM01000073.1"/>
</dbReference>
<evidence type="ECO:0000313" key="2">
    <source>
        <dbReference type="Proteomes" id="UP000179734"/>
    </source>
</evidence>
<keyword evidence="2" id="KW-1185">Reference proteome</keyword>
<comment type="caution">
    <text evidence="1">The sequence shown here is derived from an EMBL/GenBank/DDBJ whole genome shotgun (WGS) entry which is preliminary data.</text>
</comment>